<evidence type="ECO:0000256" key="2">
    <source>
        <dbReference type="ARBA" id="ARBA00022801"/>
    </source>
</evidence>
<sequence length="365" mass="42261">MFDQRVNKVREKLLEKNLDAILISNFYNILYLTGFKTLTTDEREAFVLVTKNKTYLFSDERYLDKNYQLRITNYELKLIEPGKGLIFHLQEIVKAEQLKNMGFEAEDLKYLEFEKIKEFLSQVNLVPTDRLIVTIREIKDQEEINLVEKACEIGDQCLRDILKIIKLGVTEKEIAFKLEMWIKEKGYDLSFDPIIAVDANSAIAHYNSKTGNGVVKDGSVILLDFGVKYNDYLSDMTRMVYFGKPNEEVHQVYKVLKVAQEKTLEKIKDFEYLKDIDGLCRKMISDQRLPNYPHSTGHGVGLEIHEYPKVSLNSPDRKLANQIITIEPGVYFPGKFGMRVEDTVVVDDKLQAKTLTKFSKNLLIC</sequence>
<proteinExistence type="inferred from homology"/>
<evidence type="ECO:0000259" key="5">
    <source>
        <dbReference type="Pfam" id="PF01321"/>
    </source>
</evidence>
<name>A0A1F7ICJ4_9BACT</name>
<dbReference type="PANTHER" id="PTHR46112">
    <property type="entry name" value="AMINOPEPTIDASE"/>
    <property type="match status" value="1"/>
</dbReference>
<accession>A0A1F7ICJ4</accession>
<dbReference type="InterPro" id="IPR050659">
    <property type="entry name" value="Peptidase_M24B"/>
</dbReference>
<feature type="domain" description="Peptidase M24" evidence="4">
    <location>
        <begin position="146"/>
        <end position="347"/>
    </location>
</feature>
<evidence type="ECO:0008006" key="8">
    <source>
        <dbReference type="Google" id="ProtNLM"/>
    </source>
</evidence>
<dbReference type="SUPFAM" id="SSF55920">
    <property type="entry name" value="Creatinase/aminopeptidase"/>
    <property type="match status" value="1"/>
</dbReference>
<dbReference type="PROSITE" id="PS00491">
    <property type="entry name" value="PROLINE_PEPTIDASE"/>
    <property type="match status" value="1"/>
</dbReference>
<evidence type="ECO:0000313" key="6">
    <source>
        <dbReference type="EMBL" id="OGK41085.1"/>
    </source>
</evidence>
<comment type="similarity">
    <text evidence="3">Belongs to the peptidase M24B family.</text>
</comment>
<dbReference type="Pfam" id="PF00557">
    <property type="entry name" value="Peptidase_M24"/>
    <property type="match status" value="1"/>
</dbReference>
<dbReference type="InterPro" id="IPR000587">
    <property type="entry name" value="Creatinase_N"/>
</dbReference>
<dbReference type="Gene3D" id="3.40.350.10">
    <property type="entry name" value="Creatinase/prolidase N-terminal domain"/>
    <property type="match status" value="1"/>
</dbReference>
<keyword evidence="1 3" id="KW-0479">Metal-binding</keyword>
<dbReference type="InterPro" id="IPR000994">
    <property type="entry name" value="Pept_M24"/>
</dbReference>
<dbReference type="Gene3D" id="3.90.230.10">
    <property type="entry name" value="Creatinase/methionine aminopeptidase superfamily"/>
    <property type="match status" value="1"/>
</dbReference>
<dbReference type="SUPFAM" id="SSF53092">
    <property type="entry name" value="Creatinase/prolidase N-terminal domain"/>
    <property type="match status" value="1"/>
</dbReference>
<comment type="caution">
    <text evidence="6">The sequence shown here is derived from an EMBL/GenBank/DDBJ whole genome shotgun (WGS) entry which is preliminary data.</text>
</comment>
<gene>
    <name evidence="6" type="ORF">A2954_06145</name>
</gene>
<dbReference type="GO" id="GO:0016787">
    <property type="term" value="F:hydrolase activity"/>
    <property type="evidence" value="ECO:0007669"/>
    <property type="project" value="UniProtKB-KW"/>
</dbReference>
<evidence type="ECO:0000313" key="7">
    <source>
        <dbReference type="Proteomes" id="UP000177698"/>
    </source>
</evidence>
<evidence type="ECO:0000256" key="1">
    <source>
        <dbReference type="ARBA" id="ARBA00022723"/>
    </source>
</evidence>
<evidence type="ECO:0000259" key="4">
    <source>
        <dbReference type="Pfam" id="PF00557"/>
    </source>
</evidence>
<dbReference type="Proteomes" id="UP000177698">
    <property type="component" value="Unassembled WGS sequence"/>
</dbReference>
<dbReference type="Pfam" id="PF01321">
    <property type="entry name" value="Creatinase_N"/>
    <property type="match status" value="1"/>
</dbReference>
<dbReference type="InterPro" id="IPR036005">
    <property type="entry name" value="Creatinase/aminopeptidase-like"/>
</dbReference>
<dbReference type="STRING" id="1802056.A2954_06145"/>
<protein>
    <recommendedName>
        <fullName evidence="8">Xaa-Pro dipeptidase</fullName>
    </recommendedName>
</protein>
<organism evidence="6 7">
    <name type="scientific">Candidatus Roizmanbacteria bacterium RIFCSPLOWO2_01_FULL_37_12</name>
    <dbReference type="NCBI Taxonomy" id="1802056"/>
    <lineage>
        <taxon>Bacteria</taxon>
        <taxon>Candidatus Roizmaniibacteriota</taxon>
    </lineage>
</organism>
<reference evidence="6 7" key="1">
    <citation type="journal article" date="2016" name="Nat. Commun.">
        <title>Thousands of microbial genomes shed light on interconnected biogeochemical processes in an aquifer system.</title>
        <authorList>
            <person name="Anantharaman K."/>
            <person name="Brown C.T."/>
            <person name="Hug L.A."/>
            <person name="Sharon I."/>
            <person name="Castelle C.J."/>
            <person name="Probst A.J."/>
            <person name="Thomas B.C."/>
            <person name="Singh A."/>
            <person name="Wilkins M.J."/>
            <person name="Karaoz U."/>
            <person name="Brodie E.L."/>
            <person name="Williams K.H."/>
            <person name="Hubbard S.S."/>
            <person name="Banfield J.F."/>
        </authorList>
    </citation>
    <scope>NUCLEOTIDE SEQUENCE [LARGE SCALE GENOMIC DNA]</scope>
</reference>
<evidence type="ECO:0000256" key="3">
    <source>
        <dbReference type="RuleBase" id="RU000590"/>
    </source>
</evidence>
<dbReference type="EMBL" id="MGAG01000015">
    <property type="protein sequence ID" value="OGK41085.1"/>
    <property type="molecule type" value="Genomic_DNA"/>
</dbReference>
<dbReference type="AlphaFoldDB" id="A0A1F7ICJ4"/>
<keyword evidence="2" id="KW-0378">Hydrolase</keyword>
<dbReference type="InterPro" id="IPR029149">
    <property type="entry name" value="Creatin/AminoP/Spt16_N"/>
</dbReference>
<dbReference type="PANTHER" id="PTHR46112:SF3">
    <property type="entry name" value="AMINOPEPTIDASE YPDF"/>
    <property type="match status" value="1"/>
</dbReference>
<dbReference type="InterPro" id="IPR001131">
    <property type="entry name" value="Peptidase_M24B_aminopep-P_CS"/>
</dbReference>
<feature type="domain" description="Creatinase N-terminal" evidence="5">
    <location>
        <begin position="5"/>
        <end position="138"/>
    </location>
</feature>
<dbReference type="GO" id="GO:0046872">
    <property type="term" value="F:metal ion binding"/>
    <property type="evidence" value="ECO:0007669"/>
    <property type="project" value="UniProtKB-KW"/>
</dbReference>